<organism evidence="1">
    <name type="scientific">Vibrio splendidus</name>
    <dbReference type="NCBI Taxonomy" id="29497"/>
    <lineage>
        <taxon>Bacteria</taxon>
        <taxon>Pseudomonadati</taxon>
        <taxon>Pseudomonadota</taxon>
        <taxon>Gammaproteobacteria</taxon>
        <taxon>Vibrionales</taxon>
        <taxon>Vibrionaceae</taxon>
        <taxon>Vibrio</taxon>
    </lineage>
</organism>
<reference evidence="1" key="1">
    <citation type="journal article" date="2015" name="MBio">
        <title>Eco-Evolutionary Dynamics of Episomes among Ecologically Cohesive Bacterial Populations.</title>
        <authorList>
            <person name="Xue H."/>
            <person name="Cordero O.X."/>
            <person name="Camas F.M."/>
            <person name="Trimble W."/>
            <person name="Meyer F."/>
            <person name="Guglielmini J."/>
            <person name="Rocha E.P."/>
            <person name="Polz M.F."/>
        </authorList>
    </citation>
    <scope>NUCLEOTIDE SEQUENCE</scope>
    <source>
        <strain evidence="1">5S_235</strain>
    </source>
</reference>
<dbReference type="EMBL" id="KP795467">
    <property type="protein sequence ID" value="AKN36073.1"/>
    <property type="molecule type" value="Genomic_DNA"/>
</dbReference>
<evidence type="ECO:0000313" key="1">
    <source>
        <dbReference type="EMBL" id="AKN36073.1"/>
    </source>
</evidence>
<dbReference type="AlphaFoldDB" id="A0A0H3ZJG9"/>
<proteinExistence type="predicted"/>
<accession>A0A0H3ZJG9</accession>
<protein>
    <submittedName>
        <fullName evidence="1">Uncharacterized protein</fullName>
    </submittedName>
</protein>
<name>A0A0H3ZJG9_VIBSP</name>
<sequence>MKSPIWIHKEIKTAPSTSTPEYWVQNQNSLLNSTKVNIYTQQSSAPL</sequence>